<accession>A0A8J7MFF3</accession>
<feature type="transmembrane region" description="Helical" evidence="1">
    <location>
        <begin position="21"/>
        <end position="40"/>
    </location>
</feature>
<organism evidence="2 3">
    <name type="scientific">Persicirhabdus sediminis</name>
    <dbReference type="NCBI Taxonomy" id="454144"/>
    <lineage>
        <taxon>Bacteria</taxon>
        <taxon>Pseudomonadati</taxon>
        <taxon>Verrucomicrobiota</taxon>
        <taxon>Verrucomicrobiia</taxon>
        <taxon>Verrucomicrobiales</taxon>
        <taxon>Verrucomicrobiaceae</taxon>
        <taxon>Persicirhabdus</taxon>
    </lineage>
</organism>
<proteinExistence type="predicted"/>
<evidence type="ECO:0000256" key="1">
    <source>
        <dbReference type="SAM" id="Phobius"/>
    </source>
</evidence>
<evidence type="ECO:0000313" key="2">
    <source>
        <dbReference type="EMBL" id="MBK1791737.1"/>
    </source>
</evidence>
<dbReference type="Proteomes" id="UP000624703">
    <property type="component" value="Unassembled WGS sequence"/>
</dbReference>
<evidence type="ECO:0000313" key="3">
    <source>
        <dbReference type="Proteomes" id="UP000624703"/>
    </source>
</evidence>
<sequence>MKRMSPAKSKRKLKGFTLVELTVAIGVNLVIIGAALAVLTQQSAINNEIRKRSFIPEQAPQINTVVSKMIKRADRFQIYKDVAAAQSANAATSLADCSAILLVYRDSIGGRVFGLIGVEEVGDQVNLNYYLNSGSGWGGAPSWKIASWGKSDTIKDNNDLPFDLSVENGVLRMKLTGPLDEEVTYASLSAY</sequence>
<dbReference type="RefSeq" id="WP_200311756.1">
    <property type="nucleotide sequence ID" value="NZ_JAENIM010000041.1"/>
</dbReference>
<name>A0A8J7MFF3_9BACT</name>
<keyword evidence="1" id="KW-1133">Transmembrane helix</keyword>
<reference evidence="2" key="1">
    <citation type="submission" date="2021-01" db="EMBL/GenBank/DDBJ databases">
        <title>Modified the classification status of verrucomicrobia.</title>
        <authorList>
            <person name="Feng X."/>
        </authorList>
    </citation>
    <scope>NUCLEOTIDE SEQUENCE</scope>
    <source>
        <strain evidence="2">_KCTC 22039</strain>
    </source>
</reference>
<comment type="caution">
    <text evidence="2">The sequence shown here is derived from an EMBL/GenBank/DDBJ whole genome shotgun (WGS) entry which is preliminary data.</text>
</comment>
<evidence type="ECO:0008006" key="4">
    <source>
        <dbReference type="Google" id="ProtNLM"/>
    </source>
</evidence>
<keyword evidence="1" id="KW-0812">Transmembrane</keyword>
<protein>
    <recommendedName>
        <fullName evidence="4">Prepilin-type N-terminal cleavage/methylation domain-containing protein</fullName>
    </recommendedName>
</protein>
<dbReference type="AlphaFoldDB" id="A0A8J7MFF3"/>
<gene>
    <name evidence="2" type="ORF">JIN82_11290</name>
</gene>
<dbReference type="EMBL" id="JAENIM010000041">
    <property type="protein sequence ID" value="MBK1791737.1"/>
    <property type="molecule type" value="Genomic_DNA"/>
</dbReference>
<keyword evidence="1" id="KW-0472">Membrane</keyword>
<keyword evidence="3" id="KW-1185">Reference proteome</keyword>